<dbReference type="GO" id="GO:0005634">
    <property type="term" value="C:nucleus"/>
    <property type="evidence" value="ECO:0007669"/>
    <property type="project" value="UniProtKB-SubCell"/>
</dbReference>
<dbReference type="EMBL" id="IACT01001202">
    <property type="protein sequence ID" value="LAC20562.1"/>
    <property type="molecule type" value="mRNA"/>
</dbReference>
<dbReference type="PANTHER" id="PTHR46062:SF1">
    <property type="entry name" value="LP12374P"/>
    <property type="match status" value="1"/>
</dbReference>
<keyword evidence="6" id="KW-0805">Transcription regulation</keyword>
<evidence type="ECO:0000256" key="5">
    <source>
        <dbReference type="ARBA" id="ARBA00022989"/>
    </source>
</evidence>
<comment type="subcellular location">
    <subcellularLocation>
        <location evidence="2">Endoplasmic reticulum membrane</location>
        <topology evidence="2">Multi-pass membrane protein</topology>
    </subcellularLocation>
    <subcellularLocation>
        <location evidence="1">Nucleus</location>
    </subcellularLocation>
</comment>
<keyword evidence="7" id="KW-0238">DNA-binding</keyword>
<dbReference type="Gene3D" id="4.10.280.10">
    <property type="entry name" value="Helix-loop-helix DNA-binding domain"/>
    <property type="match status" value="1"/>
</dbReference>
<evidence type="ECO:0000313" key="14">
    <source>
        <dbReference type="EMBL" id="LAC20562.1"/>
    </source>
</evidence>
<reference evidence="13" key="2">
    <citation type="journal article" date="2018" name="Biosci. Biotechnol. Biochem.">
        <title>Polysaccharide hydrolase of the hadal zone amphipods Hirondellea gigas.</title>
        <authorList>
            <person name="Kobayashi H."/>
            <person name="Nagahama T."/>
            <person name="Arai W."/>
            <person name="Sasagawa Y."/>
            <person name="Umeda M."/>
            <person name="Hayashi T."/>
            <person name="Nikaido I."/>
            <person name="Watanabe H."/>
            <person name="Oguri K."/>
            <person name="Kitazato H."/>
            <person name="Fujioka K."/>
            <person name="Kido Y."/>
            <person name="Takami H."/>
        </authorList>
    </citation>
    <scope>NUCLEOTIDE SEQUENCE</scope>
    <source>
        <tissue evidence="13">Whole body</tissue>
    </source>
</reference>
<dbReference type="InterPro" id="IPR011598">
    <property type="entry name" value="bHLH_dom"/>
</dbReference>
<evidence type="ECO:0000256" key="3">
    <source>
        <dbReference type="ARBA" id="ARBA00022692"/>
    </source>
</evidence>
<dbReference type="Pfam" id="PF00010">
    <property type="entry name" value="HLH"/>
    <property type="match status" value="1"/>
</dbReference>
<evidence type="ECO:0000313" key="13">
    <source>
        <dbReference type="EMBL" id="LAB66716.1"/>
    </source>
</evidence>
<keyword evidence="10" id="KW-0539">Nucleus</keyword>
<sequence>MDSNEYSLPEGSLEEAGDLLSTMNWQDIDLDDLNTLNFEYGASSQQLPSSILSENSEVMPSSDLLQQYAMLPDNTSIPNYNTLHSRNISSVLDDQNNLLGNLDDNLSNSTVANNDAMMSATAQQIPQQQHLVRNVSPVEKYYPEAGLSDNGGQNLSPVVPKVSNATKITPSNYISNVNIGSHNLPTTATVVQVPVAVVQQAKVPANRQVAQVIPWVTSSSSNNMNSRVTLCKPESSVPHILQQLPAGLATVQQQSSSPKGDLKYSIQPEEVKVLQNTVINPSQVLQQNQQFQTFQQVIIKQDTLNKLENINVGSSSIHQTVSLLYPAPVTLSSGGPIPVGSTTILTGISLMLSTPTTTSTATTLSTDNNHTTFITGNIDQDFTSIEGLSPSTDMHGKMPLKKNTHNDIEKRYRCSINDKILELKNLVAGEEAKLHKSQILKKAIEYIRYLLNQNNKLRTELNTYRMNNKNSNLRTMLDSVDDITQQDLNTADGTYPNNQHVVNSSPGLGSRYSPSGSEDGSATTAAAAGVQLQHRTAADVYQFTGNTATVTVDKSRGVVRSQQQGGGGVPLSPPQSVASSPDHTPPHNSPSSESSLPSSPESSRYKEEVFSECYGMAERSRLVLCVLMLGVVVFNPAKLLAWDSNDTSPLADTNQHYDSSRTLNAFTDEPTSGFNLLSYSWSSCTVWLVNFLVMMLLMVQMFVYGEPVMSSKSNTVQAFYSHRKQAQWHQTKREYGAAWNQYTLSLAAIGRPVPSSSLDAFIGLAWQLCRQTLQQLRLSSFFTRYAGGFKLTREDRAELQDNLREVCHVYHELQKLHLMGYAGTSSHTLGLYLGLANLSVAHSADVKGVFRAYVLVTCALRTMESLPSRWHLLARLLLSKARKAVAALTAGGGQDMQLPHALHWILVQPAGHRFFVSHKWWYDNSRTSLFSQQLQSDDPLHYLIMLYREHLLERSVTTLISPGTPSCEDGCCETTVMLPATQPSTTDPSTPPPSANLYNTTKTSDVLYYAKVVAQQTDDTPRDQVAVWWANVFSVASCWLLDEEVEAEATYDAVEATMPHHLKMTHDPLPMAVMLACRARKECSLTAAALCAGAHSNCSSPVNDDNNSSDNCETASALSPQEVLQLCSRAGRALSQSISLTSCCTAADASAHPPHVTQSVQVLACDWLLESRRVLWEAGQKASPRDGSTTTTAMSASARLLPLPHALLMQGFQTDLTSLRKLINHVPGVLQRVFVHEAAQRIMAGASPARTQQLLDRSLIHRTNSSPSVLCRKERRVGGANLWYSGEREHAAALMLACQHLPHQLLTSPGERAGMLAEAAEALRKIGDKKSLHHCYAMMRTLSGSGSAVYC</sequence>
<evidence type="ECO:0000256" key="4">
    <source>
        <dbReference type="ARBA" id="ARBA00022824"/>
    </source>
</evidence>
<dbReference type="GO" id="GO:0046983">
    <property type="term" value="F:protein dimerization activity"/>
    <property type="evidence" value="ECO:0007669"/>
    <property type="project" value="InterPro"/>
</dbReference>
<evidence type="ECO:0000256" key="10">
    <source>
        <dbReference type="ARBA" id="ARBA00023242"/>
    </source>
</evidence>
<name>A0A2P2HYM4_9CRUS</name>
<keyword evidence="8" id="KW-0472">Membrane</keyword>
<dbReference type="GO" id="GO:0000981">
    <property type="term" value="F:DNA-binding transcription factor activity, RNA polymerase II-specific"/>
    <property type="evidence" value="ECO:0007669"/>
    <property type="project" value="TreeGrafter"/>
</dbReference>
<evidence type="ECO:0000259" key="12">
    <source>
        <dbReference type="PROSITE" id="PS50888"/>
    </source>
</evidence>
<evidence type="ECO:0000256" key="1">
    <source>
        <dbReference type="ARBA" id="ARBA00004123"/>
    </source>
</evidence>
<reference evidence="14" key="1">
    <citation type="submission" date="2017-11" db="EMBL/GenBank/DDBJ databases">
        <title>The sensing device of the deep-sea amphipod.</title>
        <authorList>
            <person name="Kobayashi H."/>
            <person name="Nagahama T."/>
            <person name="Arai W."/>
            <person name="Sasagawa Y."/>
            <person name="Umeda M."/>
            <person name="Hayashi T."/>
            <person name="Nikaido I."/>
            <person name="Watanabe H."/>
            <person name="Oguri K."/>
            <person name="Kitazato H."/>
            <person name="Fujioka K."/>
            <person name="Kido Y."/>
            <person name="Takami H."/>
        </authorList>
    </citation>
    <scope>NUCLEOTIDE SEQUENCE</scope>
    <source>
        <tissue evidence="14">Whole body</tissue>
    </source>
</reference>
<evidence type="ECO:0000256" key="9">
    <source>
        <dbReference type="ARBA" id="ARBA00023163"/>
    </source>
</evidence>
<organism evidence="13">
    <name type="scientific">Hirondellea gigas</name>
    <dbReference type="NCBI Taxonomy" id="1518452"/>
    <lineage>
        <taxon>Eukaryota</taxon>
        <taxon>Metazoa</taxon>
        <taxon>Ecdysozoa</taxon>
        <taxon>Arthropoda</taxon>
        <taxon>Crustacea</taxon>
        <taxon>Multicrustacea</taxon>
        <taxon>Malacostraca</taxon>
        <taxon>Eumalacostraca</taxon>
        <taxon>Peracarida</taxon>
        <taxon>Amphipoda</taxon>
        <taxon>Amphilochidea</taxon>
        <taxon>Lysianassida</taxon>
        <taxon>Lysianassidira</taxon>
        <taxon>Lysianassoidea</taxon>
        <taxon>Lysianassidae</taxon>
        <taxon>Hirondellea</taxon>
    </lineage>
</organism>
<dbReference type="PANTHER" id="PTHR46062">
    <property type="entry name" value="STEROL REGULATORY ELEMENT-BINDING PROTEIN"/>
    <property type="match status" value="1"/>
</dbReference>
<keyword evidence="5" id="KW-1133">Transmembrane helix</keyword>
<keyword evidence="4" id="KW-0256">Endoplasmic reticulum</keyword>
<dbReference type="CDD" id="cd11394">
    <property type="entry name" value="bHLHzip_SREBP"/>
    <property type="match status" value="1"/>
</dbReference>
<keyword evidence="3" id="KW-0812">Transmembrane</keyword>
<dbReference type="PROSITE" id="PS50888">
    <property type="entry name" value="BHLH"/>
    <property type="match status" value="1"/>
</dbReference>
<dbReference type="EMBL" id="IACF01000983">
    <property type="protein sequence ID" value="LAB66716.1"/>
    <property type="molecule type" value="mRNA"/>
</dbReference>
<dbReference type="InterPro" id="IPR036638">
    <property type="entry name" value="HLH_DNA-bd_sf"/>
</dbReference>
<feature type="domain" description="BHLH" evidence="12">
    <location>
        <begin position="400"/>
        <end position="450"/>
    </location>
</feature>
<protein>
    <submittedName>
        <fullName evidence="13">Sterol regulatory element-binding protein 1-like</fullName>
    </submittedName>
</protein>
<evidence type="ECO:0000256" key="8">
    <source>
        <dbReference type="ARBA" id="ARBA00023136"/>
    </source>
</evidence>
<dbReference type="SMART" id="SM00353">
    <property type="entry name" value="HLH"/>
    <property type="match status" value="1"/>
</dbReference>
<accession>A0A2P2HYM4</accession>
<dbReference type="GO" id="GO:0000978">
    <property type="term" value="F:RNA polymerase II cis-regulatory region sequence-specific DNA binding"/>
    <property type="evidence" value="ECO:0007669"/>
    <property type="project" value="TreeGrafter"/>
</dbReference>
<keyword evidence="9" id="KW-0804">Transcription</keyword>
<dbReference type="GO" id="GO:0005789">
    <property type="term" value="C:endoplasmic reticulum membrane"/>
    <property type="evidence" value="ECO:0007669"/>
    <property type="project" value="UniProtKB-SubCell"/>
</dbReference>
<feature type="compositionally biased region" description="Polar residues" evidence="11">
    <location>
        <begin position="489"/>
        <end position="524"/>
    </location>
</feature>
<feature type="region of interest" description="Disordered" evidence="11">
    <location>
        <begin position="489"/>
        <end position="526"/>
    </location>
</feature>
<evidence type="ECO:0000256" key="7">
    <source>
        <dbReference type="ARBA" id="ARBA00023125"/>
    </source>
</evidence>
<feature type="compositionally biased region" description="Low complexity" evidence="11">
    <location>
        <begin position="589"/>
        <end position="602"/>
    </location>
</feature>
<evidence type="ECO:0000256" key="6">
    <source>
        <dbReference type="ARBA" id="ARBA00023015"/>
    </source>
</evidence>
<proteinExistence type="evidence at transcript level"/>
<evidence type="ECO:0000256" key="11">
    <source>
        <dbReference type="SAM" id="MobiDB-lite"/>
    </source>
</evidence>
<evidence type="ECO:0000256" key="2">
    <source>
        <dbReference type="ARBA" id="ARBA00004477"/>
    </source>
</evidence>
<dbReference type="SUPFAM" id="SSF47459">
    <property type="entry name" value="HLH, helix-loop-helix DNA-binding domain"/>
    <property type="match status" value="1"/>
</dbReference>
<feature type="region of interest" description="Disordered" evidence="11">
    <location>
        <begin position="554"/>
        <end position="602"/>
    </location>
</feature>